<protein>
    <submittedName>
        <fullName evidence="6">Uncharacterized protein</fullName>
    </submittedName>
</protein>
<accession>A0A383ESW1</accession>
<dbReference type="AlphaFoldDB" id="A0A383ESW1"/>
<feature type="non-terminal residue" evidence="6">
    <location>
        <position position="1"/>
    </location>
</feature>
<dbReference type="GO" id="GO:0006555">
    <property type="term" value="P:methionine metabolic process"/>
    <property type="evidence" value="ECO:0007669"/>
    <property type="project" value="InterPro"/>
</dbReference>
<evidence type="ECO:0000256" key="4">
    <source>
        <dbReference type="ARBA" id="ARBA00022827"/>
    </source>
</evidence>
<gene>
    <name evidence="6" type="ORF">METZ01_LOCUS512916</name>
</gene>
<comment type="cofactor">
    <cofactor evidence="1">
        <name>FAD</name>
        <dbReference type="ChEBI" id="CHEBI:57692"/>
    </cofactor>
</comment>
<dbReference type="GO" id="GO:0004489">
    <property type="term" value="F:methylenetetrahydrofolate reductase [NAD(P)H] activity"/>
    <property type="evidence" value="ECO:0007669"/>
    <property type="project" value="InterPro"/>
</dbReference>
<keyword evidence="3" id="KW-0285">Flavoprotein</keyword>
<name>A0A383ESW1_9ZZZZ</name>
<dbReference type="InterPro" id="IPR029041">
    <property type="entry name" value="FAD-linked_oxidoreductase-like"/>
</dbReference>
<evidence type="ECO:0000256" key="5">
    <source>
        <dbReference type="ARBA" id="ARBA00023002"/>
    </source>
</evidence>
<evidence type="ECO:0000313" key="6">
    <source>
        <dbReference type="EMBL" id="SVE60062.1"/>
    </source>
</evidence>
<dbReference type="InterPro" id="IPR003171">
    <property type="entry name" value="Mehydrof_redctse-like"/>
</dbReference>
<evidence type="ECO:0000256" key="3">
    <source>
        <dbReference type="ARBA" id="ARBA00022630"/>
    </source>
</evidence>
<proteinExistence type="predicted"/>
<reference evidence="6" key="1">
    <citation type="submission" date="2018-05" db="EMBL/GenBank/DDBJ databases">
        <authorList>
            <person name="Lanie J.A."/>
            <person name="Ng W.-L."/>
            <person name="Kazmierczak K.M."/>
            <person name="Andrzejewski T.M."/>
            <person name="Davidsen T.M."/>
            <person name="Wayne K.J."/>
            <person name="Tettelin H."/>
            <person name="Glass J.I."/>
            <person name="Rusch D."/>
            <person name="Podicherti R."/>
            <person name="Tsui H.-C.T."/>
            <person name="Winkler M.E."/>
        </authorList>
    </citation>
    <scope>NUCLEOTIDE SEQUENCE</scope>
</reference>
<keyword evidence="4" id="KW-0274">FAD</keyword>
<keyword evidence="5" id="KW-0560">Oxidoreductase</keyword>
<comment type="pathway">
    <text evidence="2">One-carbon metabolism; tetrahydrofolate interconversion.</text>
</comment>
<sequence>CFDMDILRDYMLRLADFGILERTHFIIGIGPIASARSARWMNKNLFGVHIPEPIVTRLEQAKDSKAEGRKICVELIQELAGMDGVSGAHLMAPHGEQAAATVIRECGVLENRVA</sequence>
<dbReference type="Gene3D" id="3.20.20.220">
    <property type="match status" value="1"/>
</dbReference>
<evidence type="ECO:0000256" key="1">
    <source>
        <dbReference type="ARBA" id="ARBA00001974"/>
    </source>
</evidence>
<dbReference type="UniPathway" id="UPA00193"/>
<evidence type="ECO:0000256" key="2">
    <source>
        <dbReference type="ARBA" id="ARBA00004777"/>
    </source>
</evidence>
<dbReference type="GO" id="GO:0035999">
    <property type="term" value="P:tetrahydrofolate interconversion"/>
    <property type="evidence" value="ECO:0007669"/>
    <property type="project" value="UniProtKB-UniPathway"/>
</dbReference>
<dbReference type="Pfam" id="PF02219">
    <property type="entry name" value="MTHFR"/>
    <property type="match status" value="1"/>
</dbReference>
<organism evidence="6">
    <name type="scientific">marine metagenome</name>
    <dbReference type="NCBI Taxonomy" id="408172"/>
    <lineage>
        <taxon>unclassified sequences</taxon>
        <taxon>metagenomes</taxon>
        <taxon>ecological metagenomes</taxon>
    </lineage>
</organism>
<dbReference type="EMBL" id="UINC01228656">
    <property type="protein sequence ID" value="SVE60062.1"/>
    <property type="molecule type" value="Genomic_DNA"/>
</dbReference>
<dbReference type="SUPFAM" id="SSF51730">
    <property type="entry name" value="FAD-linked oxidoreductase"/>
    <property type="match status" value="1"/>
</dbReference>